<dbReference type="Proteomes" id="UP001601992">
    <property type="component" value="Unassembled WGS sequence"/>
</dbReference>
<name>A0ABW6SEV0_9NOCA</name>
<keyword evidence="1" id="KW-0472">Membrane</keyword>
<dbReference type="InterPro" id="IPR019251">
    <property type="entry name" value="DUF2231_TM"/>
</dbReference>
<comment type="caution">
    <text evidence="3">The sequence shown here is derived from an EMBL/GenBank/DDBJ whole genome shotgun (WGS) entry which is preliminary data.</text>
</comment>
<feature type="transmembrane region" description="Helical" evidence="1">
    <location>
        <begin position="126"/>
        <end position="147"/>
    </location>
</feature>
<sequence length="177" mass="18940">MGPTVVNGLPAHVLLVHFVVVLVPLAALLLALAVCWPAARARLGLATPLVAFAALLAVPLTMHSGEWLAHRVDRNPLVRHHTQLGDELLAWSAATFLLATAWWALHSDRVTRRLRPRLPRIDTVTSNRAVAITLALAALAVSVGSVVQVYRIGDSGAQAAWHGRTVSQSHSTAASHH</sequence>
<feature type="transmembrane region" description="Helical" evidence="1">
    <location>
        <begin position="88"/>
        <end position="105"/>
    </location>
</feature>
<dbReference type="EMBL" id="JBIAQY010000032">
    <property type="protein sequence ID" value="MFF3574861.1"/>
    <property type="molecule type" value="Genomic_DNA"/>
</dbReference>
<accession>A0ABW6SEV0</accession>
<proteinExistence type="predicted"/>
<feature type="transmembrane region" description="Helical" evidence="1">
    <location>
        <begin position="12"/>
        <end position="36"/>
    </location>
</feature>
<feature type="domain" description="DUF2231" evidence="2">
    <location>
        <begin position="8"/>
        <end position="164"/>
    </location>
</feature>
<keyword evidence="1" id="KW-1133">Transmembrane helix</keyword>
<dbReference type="RefSeq" id="WP_040830095.1">
    <property type="nucleotide sequence ID" value="NZ_JBIAQY010000032.1"/>
</dbReference>
<gene>
    <name evidence="3" type="ORF">ACFYXQ_44665</name>
</gene>
<feature type="transmembrane region" description="Helical" evidence="1">
    <location>
        <begin position="43"/>
        <end position="62"/>
    </location>
</feature>
<reference evidence="3 4" key="1">
    <citation type="submission" date="2024-10" db="EMBL/GenBank/DDBJ databases">
        <title>The Natural Products Discovery Center: Release of the First 8490 Sequenced Strains for Exploring Actinobacteria Biosynthetic Diversity.</title>
        <authorList>
            <person name="Kalkreuter E."/>
            <person name="Kautsar S.A."/>
            <person name="Yang D."/>
            <person name="Bader C.D."/>
            <person name="Teijaro C.N."/>
            <person name="Fluegel L."/>
            <person name="Davis C.M."/>
            <person name="Simpson J.R."/>
            <person name="Lauterbach L."/>
            <person name="Steele A.D."/>
            <person name="Gui C."/>
            <person name="Meng S."/>
            <person name="Li G."/>
            <person name="Viehrig K."/>
            <person name="Ye F."/>
            <person name="Su P."/>
            <person name="Kiefer A.F."/>
            <person name="Nichols A."/>
            <person name="Cepeda A.J."/>
            <person name="Yan W."/>
            <person name="Fan B."/>
            <person name="Jiang Y."/>
            <person name="Adhikari A."/>
            <person name="Zheng C.-J."/>
            <person name="Schuster L."/>
            <person name="Cowan T.M."/>
            <person name="Smanski M.J."/>
            <person name="Chevrette M.G."/>
            <person name="De Carvalho L.P.S."/>
            <person name="Shen B."/>
        </authorList>
    </citation>
    <scope>NUCLEOTIDE SEQUENCE [LARGE SCALE GENOMIC DNA]</scope>
    <source>
        <strain evidence="3 4">NPDC002593</strain>
    </source>
</reference>
<evidence type="ECO:0000313" key="3">
    <source>
        <dbReference type="EMBL" id="MFF3574861.1"/>
    </source>
</evidence>
<organism evidence="3 4">
    <name type="scientific">Nocardia jiangxiensis</name>
    <dbReference type="NCBI Taxonomy" id="282685"/>
    <lineage>
        <taxon>Bacteria</taxon>
        <taxon>Bacillati</taxon>
        <taxon>Actinomycetota</taxon>
        <taxon>Actinomycetes</taxon>
        <taxon>Mycobacteriales</taxon>
        <taxon>Nocardiaceae</taxon>
        <taxon>Nocardia</taxon>
    </lineage>
</organism>
<keyword evidence="1" id="KW-0812">Transmembrane</keyword>
<dbReference type="Pfam" id="PF09990">
    <property type="entry name" value="DUF2231"/>
    <property type="match status" value="1"/>
</dbReference>
<evidence type="ECO:0000259" key="2">
    <source>
        <dbReference type="Pfam" id="PF09990"/>
    </source>
</evidence>
<protein>
    <submittedName>
        <fullName evidence="3">DUF2231 domain-containing protein</fullName>
    </submittedName>
</protein>
<evidence type="ECO:0000313" key="4">
    <source>
        <dbReference type="Proteomes" id="UP001601992"/>
    </source>
</evidence>
<evidence type="ECO:0000256" key="1">
    <source>
        <dbReference type="SAM" id="Phobius"/>
    </source>
</evidence>
<keyword evidence="4" id="KW-1185">Reference proteome</keyword>